<feature type="non-terminal residue" evidence="1">
    <location>
        <position position="67"/>
    </location>
</feature>
<dbReference type="Gene3D" id="3.10.100.10">
    <property type="entry name" value="Mannose-Binding Protein A, subunit A"/>
    <property type="match status" value="1"/>
</dbReference>
<dbReference type="InterPro" id="IPR016186">
    <property type="entry name" value="C-type_lectin-like/link_sf"/>
</dbReference>
<dbReference type="InterPro" id="IPR016187">
    <property type="entry name" value="CTDL_fold"/>
</dbReference>
<dbReference type="PANTHER" id="PTHR15028">
    <property type="entry name" value="CD72-RELATED"/>
    <property type="match status" value="1"/>
</dbReference>
<dbReference type="InterPro" id="IPR039689">
    <property type="entry name" value="CD72"/>
</dbReference>
<dbReference type="Proteomes" id="UP000694892">
    <property type="component" value="Chromosome 1L"/>
</dbReference>
<dbReference type="EMBL" id="CM004466">
    <property type="protein sequence ID" value="OCU02799.1"/>
    <property type="molecule type" value="Genomic_DNA"/>
</dbReference>
<evidence type="ECO:0000313" key="1">
    <source>
        <dbReference type="EMBL" id="OCU02799.1"/>
    </source>
</evidence>
<dbReference type="GO" id="GO:0004888">
    <property type="term" value="F:transmembrane signaling receptor activity"/>
    <property type="evidence" value="ECO:0007669"/>
    <property type="project" value="InterPro"/>
</dbReference>
<sequence length="67" mass="7865">MTQLVRCLRRTIREAEWTDKCPPGWSLINGKCYFFSNERKTQWESDSFCHRNKGQLATVKPSDATLQ</sequence>
<protein>
    <recommendedName>
        <fullName evidence="3">C-type lectin domain-containing protein</fullName>
    </recommendedName>
</protein>
<name>A0A974I671_XENLA</name>
<organism evidence="1 2">
    <name type="scientific">Xenopus laevis</name>
    <name type="common">African clawed frog</name>
    <dbReference type="NCBI Taxonomy" id="8355"/>
    <lineage>
        <taxon>Eukaryota</taxon>
        <taxon>Metazoa</taxon>
        <taxon>Chordata</taxon>
        <taxon>Craniata</taxon>
        <taxon>Vertebrata</taxon>
        <taxon>Euteleostomi</taxon>
        <taxon>Amphibia</taxon>
        <taxon>Batrachia</taxon>
        <taxon>Anura</taxon>
        <taxon>Pipoidea</taxon>
        <taxon>Pipidae</taxon>
        <taxon>Xenopodinae</taxon>
        <taxon>Xenopus</taxon>
        <taxon>Xenopus</taxon>
    </lineage>
</organism>
<dbReference type="SUPFAM" id="SSF56436">
    <property type="entry name" value="C-type lectin-like"/>
    <property type="match status" value="1"/>
</dbReference>
<reference evidence="2" key="1">
    <citation type="journal article" date="2016" name="Nature">
        <title>Genome evolution in the allotetraploid frog Xenopus laevis.</title>
        <authorList>
            <person name="Session A.M."/>
            <person name="Uno Y."/>
            <person name="Kwon T."/>
            <person name="Chapman J.A."/>
            <person name="Toyoda A."/>
            <person name="Takahashi S."/>
            <person name="Fukui A."/>
            <person name="Hikosaka A."/>
            <person name="Suzuki A."/>
            <person name="Kondo M."/>
            <person name="van Heeringen S.J."/>
            <person name="Quigley I."/>
            <person name="Heinz S."/>
            <person name="Ogino H."/>
            <person name="Ochi H."/>
            <person name="Hellsten U."/>
            <person name="Lyons J.B."/>
            <person name="Simakov O."/>
            <person name="Putnam N."/>
            <person name="Stites J."/>
            <person name="Kuroki Y."/>
            <person name="Tanaka T."/>
            <person name="Michiue T."/>
            <person name="Watanabe M."/>
            <person name="Bogdanovic O."/>
            <person name="Lister R."/>
            <person name="Georgiou G."/>
            <person name="Paranjpe S.S."/>
            <person name="van Kruijsbergen I."/>
            <person name="Shu S."/>
            <person name="Carlson J."/>
            <person name="Kinoshita T."/>
            <person name="Ohta Y."/>
            <person name="Mawaribuchi S."/>
            <person name="Jenkins J."/>
            <person name="Grimwood J."/>
            <person name="Schmutz J."/>
            <person name="Mitros T."/>
            <person name="Mozaffari S.V."/>
            <person name="Suzuki Y."/>
            <person name="Haramoto Y."/>
            <person name="Yamamoto T.S."/>
            <person name="Takagi C."/>
            <person name="Heald R."/>
            <person name="Miller K."/>
            <person name="Haudenschild C."/>
            <person name="Kitzman J."/>
            <person name="Nakayama T."/>
            <person name="Izutsu Y."/>
            <person name="Robert J."/>
            <person name="Fortriede J."/>
            <person name="Burns K."/>
            <person name="Lotay V."/>
            <person name="Karimi K."/>
            <person name="Yasuoka Y."/>
            <person name="Dichmann D.S."/>
            <person name="Flajnik M.F."/>
            <person name="Houston D.W."/>
            <person name="Shendure J."/>
            <person name="DuPasquier L."/>
            <person name="Vize P.D."/>
            <person name="Zorn A.M."/>
            <person name="Ito M."/>
            <person name="Marcotte E.M."/>
            <person name="Wallingford J.B."/>
            <person name="Ito Y."/>
            <person name="Asashima M."/>
            <person name="Ueno N."/>
            <person name="Matsuda Y."/>
            <person name="Veenstra G.J."/>
            <person name="Fujiyama A."/>
            <person name="Harland R.M."/>
            <person name="Taira M."/>
            <person name="Rokhsar D.S."/>
        </authorList>
    </citation>
    <scope>NUCLEOTIDE SEQUENCE [LARGE SCALE GENOMIC DNA]</scope>
    <source>
        <strain evidence="2">J</strain>
    </source>
</reference>
<dbReference type="AlphaFoldDB" id="A0A974I671"/>
<dbReference type="PANTHER" id="PTHR15028:SF6">
    <property type="entry name" value="B-CELL DIFFERENTIATION ANTIGEN CD72"/>
    <property type="match status" value="1"/>
</dbReference>
<dbReference type="GO" id="GO:0005886">
    <property type="term" value="C:plasma membrane"/>
    <property type="evidence" value="ECO:0007669"/>
    <property type="project" value="InterPro"/>
</dbReference>
<gene>
    <name evidence="1" type="ORF">XELAEV_18008569mg</name>
</gene>
<evidence type="ECO:0008006" key="3">
    <source>
        <dbReference type="Google" id="ProtNLM"/>
    </source>
</evidence>
<proteinExistence type="predicted"/>
<evidence type="ECO:0000313" key="2">
    <source>
        <dbReference type="Proteomes" id="UP000694892"/>
    </source>
</evidence>
<accession>A0A974I671</accession>